<reference evidence="2" key="1">
    <citation type="journal article" date="2019" name="bioRxiv">
        <title>The Genome of the Zebra Mussel, Dreissena polymorpha: A Resource for Invasive Species Research.</title>
        <authorList>
            <person name="McCartney M.A."/>
            <person name="Auch B."/>
            <person name="Kono T."/>
            <person name="Mallez S."/>
            <person name="Zhang Y."/>
            <person name="Obille A."/>
            <person name="Becker A."/>
            <person name="Abrahante J.E."/>
            <person name="Garbe J."/>
            <person name="Badalamenti J.P."/>
            <person name="Herman A."/>
            <person name="Mangelson H."/>
            <person name="Liachko I."/>
            <person name="Sullivan S."/>
            <person name="Sone E.D."/>
            <person name="Koren S."/>
            <person name="Silverstein K.A.T."/>
            <person name="Beckman K.B."/>
            <person name="Gohl D.M."/>
        </authorList>
    </citation>
    <scope>NUCLEOTIDE SEQUENCE</scope>
    <source>
        <strain evidence="2">Duluth1</strain>
        <tissue evidence="2">Whole animal</tissue>
    </source>
</reference>
<feature type="region of interest" description="Disordered" evidence="1">
    <location>
        <begin position="1"/>
        <end position="22"/>
    </location>
</feature>
<organism evidence="2 3">
    <name type="scientific">Dreissena polymorpha</name>
    <name type="common">Zebra mussel</name>
    <name type="synonym">Mytilus polymorpha</name>
    <dbReference type="NCBI Taxonomy" id="45954"/>
    <lineage>
        <taxon>Eukaryota</taxon>
        <taxon>Metazoa</taxon>
        <taxon>Spiralia</taxon>
        <taxon>Lophotrochozoa</taxon>
        <taxon>Mollusca</taxon>
        <taxon>Bivalvia</taxon>
        <taxon>Autobranchia</taxon>
        <taxon>Heteroconchia</taxon>
        <taxon>Euheterodonta</taxon>
        <taxon>Imparidentia</taxon>
        <taxon>Neoheterodontei</taxon>
        <taxon>Myida</taxon>
        <taxon>Dreissenoidea</taxon>
        <taxon>Dreissenidae</taxon>
        <taxon>Dreissena</taxon>
    </lineage>
</organism>
<name>A0A9D4QN35_DREPO</name>
<sequence>MAQQYNNSHIKKTAQSLGRSNDLRNFHEDTELASRVLTRKTSPSHGYHLFQWTITLFKHAINVTCRVFTTFYYCRIWTIAQFLAAMFIIRKEPFSNLFDIIETMF</sequence>
<dbReference type="EMBL" id="JAIWYP010000004">
    <property type="protein sequence ID" value="KAH3837044.1"/>
    <property type="molecule type" value="Genomic_DNA"/>
</dbReference>
<evidence type="ECO:0000256" key="1">
    <source>
        <dbReference type="SAM" id="MobiDB-lite"/>
    </source>
</evidence>
<reference evidence="2" key="2">
    <citation type="submission" date="2020-11" db="EMBL/GenBank/DDBJ databases">
        <authorList>
            <person name="McCartney M.A."/>
            <person name="Auch B."/>
            <person name="Kono T."/>
            <person name="Mallez S."/>
            <person name="Becker A."/>
            <person name="Gohl D.M."/>
            <person name="Silverstein K.A.T."/>
            <person name="Koren S."/>
            <person name="Bechman K.B."/>
            <person name="Herman A."/>
            <person name="Abrahante J.E."/>
            <person name="Garbe J."/>
        </authorList>
    </citation>
    <scope>NUCLEOTIDE SEQUENCE</scope>
    <source>
        <strain evidence="2">Duluth1</strain>
        <tissue evidence="2">Whole animal</tissue>
    </source>
</reference>
<accession>A0A9D4QN35</accession>
<protein>
    <submittedName>
        <fullName evidence="2">Uncharacterized protein</fullName>
    </submittedName>
</protein>
<evidence type="ECO:0000313" key="3">
    <source>
        <dbReference type="Proteomes" id="UP000828390"/>
    </source>
</evidence>
<keyword evidence="3" id="KW-1185">Reference proteome</keyword>
<evidence type="ECO:0000313" key="2">
    <source>
        <dbReference type="EMBL" id="KAH3837044.1"/>
    </source>
</evidence>
<gene>
    <name evidence="2" type="ORF">DPMN_110422</name>
</gene>
<dbReference type="Proteomes" id="UP000828390">
    <property type="component" value="Unassembled WGS sequence"/>
</dbReference>
<proteinExistence type="predicted"/>
<feature type="compositionally biased region" description="Polar residues" evidence="1">
    <location>
        <begin position="1"/>
        <end position="19"/>
    </location>
</feature>
<dbReference type="AlphaFoldDB" id="A0A9D4QN35"/>
<comment type="caution">
    <text evidence="2">The sequence shown here is derived from an EMBL/GenBank/DDBJ whole genome shotgun (WGS) entry which is preliminary data.</text>
</comment>